<proteinExistence type="predicted"/>
<feature type="compositionally biased region" description="Pro residues" evidence="1">
    <location>
        <begin position="1126"/>
        <end position="1137"/>
    </location>
</feature>
<name>A0ABV9YJQ6_9PSEU</name>
<dbReference type="InterPro" id="IPR024983">
    <property type="entry name" value="CHAT_dom"/>
</dbReference>
<evidence type="ECO:0000259" key="2">
    <source>
        <dbReference type="Pfam" id="PF12770"/>
    </source>
</evidence>
<reference evidence="4" key="1">
    <citation type="journal article" date="2019" name="Int. J. Syst. Evol. Microbiol.">
        <title>The Global Catalogue of Microorganisms (GCM) 10K type strain sequencing project: providing services to taxonomists for standard genome sequencing and annotation.</title>
        <authorList>
            <consortium name="The Broad Institute Genomics Platform"/>
            <consortium name="The Broad Institute Genome Sequencing Center for Infectious Disease"/>
            <person name="Wu L."/>
            <person name="Ma J."/>
        </authorList>
    </citation>
    <scope>NUCLEOTIDE SEQUENCE [LARGE SCALE GENOMIC DNA]</scope>
    <source>
        <strain evidence="4">CGMCC 4.7093</strain>
    </source>
</reference>
<dbReference type="Proteomes" id="UP001595947">
    <property type="component" value="Unassembled WGS sequence"/>
</dbReference>
<keyword evidence="4" id="KW-1185">Reference proteome</keyword>
<organism evidence="3 4">
    <name type="scientific">Actinomycetospora atypica</name>
    <dbReference type="NCBI Taxonomy" id="1290095"/>
    <lineage>
        <taxon>Bacteria</taxon>
        <taxon>Bacillati</taxon>
        <taxon>Actinomycetota</taxon>
        <taxon>Actinomycetes</taxon>
        <taxon>Pseudonocardiales</taxon>
        <taxon>Pseudonocardiaceae</taxon>
        <taxon>Actinomycetospora</taxon>
    </lineage>
</organism>
<gene>
    <name evidence="3" type="ORF">ACFPBZ_12880</name>
</gene>
<feature type="domain" description="CHAT" evidence="2">
    <location>
        <begin position="838"/>
        <end position="1149"/>
    </location>
</feature>
<sequence length="1151" mass="120188">MGLESFDEVLRALLRDQWRPGGPAPATAGSLTAAAAALGAGEPRRAARILDALAPGDDADLAEVLTALRALAGVLGTAWFPGGGPATREPGHDDEVVVAPDIASTESRTRVLVTVAGHLLAALPLWRDIATGGPEAADVAIGQAQLVLEQLSTLDEPTATAAAALALADVAGRAGQGPMGDAALEIARSTYELLGDRSGVAACDLAAGDRAAAPGSHPELLGERLAPGQPSGTGTVPDPQTAERHWAEAELGYRTAGAPRGLAAVALRRAGALVTQDDPVGAVAALDDATTLAEGTGDGALSALIAVHRALALVQAGERPDVSAIGAAVAAWALGNGSRSFARGLARLCVARAARWRDDDVRGARLAHRLAESITTALGGTPEAAALREDQADRYVAANYRRAAFVLADAEVEASRWSGDDRDGLAWGRLVTRVAAASRDAQGLRDGAAVERVGEHANWLAGTPPQGPMAEAVHSAMSDTLDGIRAEGSIFGPLYRALTLRSAGDPERAVSFFDEALEAARQTGPFPTLVVLGQMRRFDEAVTVLEQIDASLPADASAALWTRLKRFDRAHAVLVGLPEGELPAGGERPWEAPGLLAEIQLGLGDTAGAAVTAAVAVARFEEHLAGLGLDVFRTMATDDFAVAGLYTTAIRAHTRLATDPAAGPTDRAVDLAGAFELSDRCRAGSLTDLFGRSVRTRVPPAVRRWQQTGALLARAVEQAGDEIGEPGAAERVQRTVRDAERALDEAEEILVMQSPDEVATRRRLPTTPSLASIRSRLAPGTLLLQFHAFDDELVAWAVTSESARVVHQDVATAELTAEARGWHRALAQPDSTAADREASAGWLADLLLRPWTDELAEHRRVVIVPHGPLAVLPFHAVPWAGDTLGAQWTTSVLPAASLVPEVPRLGAAVPATGDDVLLVGNPSFATERRLEQLPGTRTEALAVGRLRQAAPLLADQATRDAVLDRLPGARVLHLATHGVLREASPYSAELALAGTSSLTLPDLVGADSGVELAVLSACDSGRGRATAAGDLVGLTRALIAAGADELVVSLWPVDDQLACLTMVALHEELQATSSVGAALERARTRLRTLTREEAGTWYRDLERPTTPETDPTPRRARRSVRDADPEAPPPDAAPDPAHPFAWAPFVHIGTS</sequence>
<feature type="region of interest" description="Disordered" evidence="1">
    <location>
        <begin position="1097"/>
        <end position="1143"/>
    </location>
</feature>
<evidence type="ECO:0000313" key="4">
    <source>
        <dbReference type="Proteomes" id="UP001595947"/>
    </source>
</evidence>
<comment type="caution">
    <text evidence="3">The sequence shown here is derived from an EMBL/GenBank/DDBJ whole genome shotgun (WGS) entry which is preliminary data.</text>
</comment>
<dbReference type="Pfam" id="PF12770">
    <property type="entry name" value="CHAT"/>
    <property type="match status" value="1"/>
</dbReference>
<protein>
    <submittedName>
        <fullName evidence="3">CHAT domain-containing protein</fullName>
    </submittedName>
</protein>
<dbReference type="EMBL" id="JBHSIV010000011">
    <property type="protein sequence ID" value="MFC5063105.1"/>
    <property type="molecule type" value="Genomic_DNA"/>
</dbReference>
<dbReference type="RefSeq" id="WP_378036447.1">
    <property type="nucleotide sequence ID" value="NZ_JBHSIV010000011.1"/>
</dbReference>
<evidence type="ECO:0000313" key="3">
    <source>
        <dbReference type="EMBL" id="MFC5063105.1"/>
    </source>
</evidence>
<accession>A0ABV9YJQ6</accession>
<evidence type="ECO:0000256" key="1">
    <source>
        <dbReference type="SAM" id="MobiDB-lite"/>
    </source>
</evidence>